<dbReference type="GO" id="GO:0005886">
    <property type="term" value="C:plasma membrane"/>
    <property type="evidence" value="ECO:0007669"/>
    <property type="project" value="TreeGrafter"/>
</dbReference>
<dbReference type="AlphaFoldDB" id="A0A1G9RNA9"/>
<evidence type="ECO:0000256" key="2">
    <source>
        <dbReference type="SAM" id="Phobius"/>
    </source>
</evidence>
<keyword evidence="1" id="KW-0175">Coiled coil</keyword>
<evidence type="ECO:0000259" key="3">
    <source>
        <dbReference type="PROSITE" id="PS50887"/>
    </source>
</evidence>
<dbReference type="InterPro" id="IPR003018">
    <property type="entry name" value="GAF"/>
</dbReference>
<dbReference type="EMBL" id="FNHB01000003">
    <property type="protein sequence ID" value="SDM24570.1"/>
    <property type="molecule type" value="Genomic_DNA"/>
</dbReference>
<feature type="transmembrane region" description="Helical" evidence="2">
    <location>
        <begin position="130"/>
        <end position="154"/>
    </location>
</feature>
<organism evidence="4 5">
    <name type="scientific">Dendrosporobacter quercicolus</name>
    <dbReference type="NCBI Taxonomy" id="146817"/>
    <lineage>
        <taxon>Bacteria</taxon>
        <taxon>Bacillati</taxon>
        <taxon>Bacillota</taxon>
        <taxon>Negativicutes</taxon>
        <taxon>Selenomonadales</taxon>
        <taxon>Sporomusaceae</taxon>
        <taxon>Dendrosporobacter</taxon>
    </lineage>
</organism>
<dbReference type="SUPFAM" id="SSF55781">
    <property type="entry name" value="GAF domain-like"/>
    <property type="match status" value="2"/>
</dbReference>
<name>A0A1G9RNA9_9FIRM</name>
<evidence type="ECO:0000313" key="4">
    <source>
        <dbReference type="EMBL" id="SDM24570.1"/>
    </source>
</evidence>
<dbReference type="SMART" id="SM00065">
    <property type="entry name" value="GAF"/>
    <property type="match status" value="2"/>
</dbReference>
<dbReference type="Pfam" id="PF17159">
    <property type="entry name" value="MASE3"/>
    <property type="match status" value="1"/>
</dbReference>
<dbReference type="InterPro" id="IPR029787">
    <property type="entry name" value="Nucleotide_cyclase"/>
</dbReference>
<dbReference type="PROSITE" id="PS50887">
    <property type="entry name" value="GGDEF"/>
    <property type="match status" value="1"/>
</dbReference>
<feature type="coiled-coil region" evidence="1">
    <location>
        <begin position="222"/>
        <end position="249"/>
    </location>
</feature>
<feature type="transmembrane region" description="Helical" evidence="2">
    <location>
        <begin position="166"/>
        <end position="187"/>
    </location>
</feature>
<dbReference type="NCBIfam" id="TIGR00254">
    <property type="entry name" value="GGDEF"/>
    <property type="match status" value="1"/>
</dbReference>
<accession>A0A1G9RNA9</accession>
<dbReference type="InterPro" id="IPR043128">
    <property type="entry name" value="Rev_trsase/Diguanyl_cyclase"/>
</dbReference>
<proteinExistence type="predicted"/>
<dbReference type="PANTHER" id="PTHR45138">
    <property type="entry name" value="REGULATORY COMPONENTS OF SENSORY TRANSDUCTION SYSTEM"/>
    <property type="match status" value="1"/>
</dbReference>
<reference evidence="4 5" key="1">
    <citation type="submission" date="2016-10" db="EMBL/GenBank/DDBJ databases">
        <authorList>
            <person name="de Groot N.N."/>
        </authorList>
    </citation>
    <scope>NUCLEOTIDE SEQUENCE [LARGE SCALE GENOMIC DNA]</scope>
    <source>
        <strain evidence="4 5">DSM 1736</strain>
    </source>
</reference>
<dbReference type="FunFam" id="3.30.70.270:FF:000001">
    <property type="entry name" value="Diguanylate cyclase domain protein"/>
    <property type="match status" value="1"/>
</dbReference>
<sequence>MLTLHNILDMTSIVLGFTIFIIAWFNTTQNNNNKFKAAGVAILFATILDLIHLMTSAKMLGSGLPVNSFVLFVLARLIWSCALLYAVYLPAKLNGCRNTSLLYTLLIIVGILMANLIFSSETWPCLLINGYAQSLLPMVLLTAIVPDVAALIILRRHYANYVTANRLQIALLFDILTNAGYALSLLAPFDLDFSIHIFKLLASFYMLQAVFRLVVQYPYEQLVNLKERLEDLVAKNAQLYKESEKQRNLVENALAKIGAIISSQLDLRDTLDAIADMVADMMNSSQSVIALISTDQSQLQVVATYGINTPPSLLPWQHSLGGQVIEINKALYISDLSSQPDMFRPQLIFSNIRSIIAAPLINDGQVIGVIEVYSSETAAYDQHDALFLTALGHHAGAAIASAMLYEETKLRLEEEKFLSEIAQSAAATIDTDTIVEQCSTHAVKALSGDIGIGFLLGNSPDFYRVAAAVNFSCKLPDIALTDYPELNTLVSGLKPVTAPAEVFEPITHSCDKIDVRHIMVLPLAVDQRLLGFLLIGWQRFITPERLKRISFAKIMAQQIALGLEKAHLYNQVKSMALSDGLTGLANRRNFDMFLKTELRRAASLKRPLSLIMLDLDKFKNYNDTYGHLVGDKLLAQIGQILHHNVRNIDLPARYGGEEFSIILPECSSAEATVVAEKLRVTIEQNHYPDNAGAFTARITASLGIATYDPALTACPPDTEKIISIADKALYKAKQQGRNRVISASVLE</sequence>
<keyword evidence="5" id="KW-1185">Reference proteome</keyword>
<protein>
    <submittedName>
        <fullName evidence="4">Diguanylate cyclase (GGDEF) domain-containing protein</fullName>
    </submittedName>
</protein>
<dbReference type="InterPro" id="IPR029016">
    <property type="entry name" value="GAF-like_dom_sf"/>
</dbReference>
<feature type="domain" description="GGDEF" evidence="3">
    <location>
        <begin position="606"/>
        <end position="745"/>
    </location>
</feature>
<dbReference type="GO" id="GO:0043709">
    <property type="term" value="P:cell adhesion involved in single-species biofilm formation"/>
    <property type="evidence" value="ECO:0007669"/>
    <property type="project" value="TreeGrafter"/>
</dbReference>
<dbReference type="GO" id="GO:0052621">
    <property type="term" value="F:diguanylate cyclase activity"/>
    <property type="evidence" value="ECO:0007669"/>
    <property type="project" value="TreeGrafter"/>
</dbReference>
<dbReference type="SMART" id="SM00267">
    <property type="entry name" value="GGDEF"/>
    <property type="match status" value="1"/>
</dbReference>
<feature type="transmembrane region" description="Helical" evidence="2">
    <location>
        <begin position="100"/>
        <end position="118"/>
    </location>
</feature>
<dbReference type="InterPro" id="IPR000160">
    <property type="entry name" value="GGDEF_dom"/>
</dbReference>
<dbReference type="InterPro" id="IPR033425">
    <property type="entry name" value="MASE3"/>
</dbReference>
<dbReference type="Proteomes" id="UP000214880">
    <property type="component" value="Unassembled WGS sequence"/>
</dbReference>
<dbReference type="CDD" id="cd01949">
    <property type="entry name" value="GGDEF"/>
    <property type="match status" value="1"/>
</dbReference>
<dbReference type="STRING" id="146817.SAMN04488502_10344"/>
<feature type="transmembrane region" description="Helical" evidence="2">
    <location>
        <begin position="6"/>
        <end position="25"/>
    </location>
</feature>
<dbReference type="Gene3D" id="3.30.450.40">
    <property type="match status" value="2"/>
</dbReference>
<gene>
    <name evidence="4" type="ORF">SAMN04488502_10344</name>
</gene>
<dbReference type="GO" id="GO:1902201">
    <property type="term" value="P:negative regulation of bacterial-type flagellum-dependent cell motility"/>
    <property type="evidence" value="ECO:0007669"/>
    <property type="project" value="TreeGrafter"/>
</dbReference>
<dbReference type="SUPFAM" id="SSF55073">
    <property type="entry name" value="Nucleotide cyclase"/>
    <property type="match status" value="1"/>
</dbReference>
<dbReference type="Pfam" id="PF00990">
    <property type="entry name" value="GGDEF"/>
    <property type="match status" value="1"/>
</dbReference>
<dbReference type="Pfam" id="PF13185">
    <property type="entry name" value="GAF_2"/>
    <property type="match status" value="1"/>
</dbReference>
<dbReference type="Gene3D" id="3.30.70.270">
    <property type="match status" value="1"/>
</dbReference>
<dbReference type="PANTHER" id="PTHR45138:SF9">
    <property type="entry name" value="DIGUANYLATE CYCLASE DGCM-RELATED"/>
    <property type="match status" value="1"/>
</dbReference>
<keyword evidence="2" id="KW-1133">Transmembrane helix</keyword>
<keyword evidence="2" id="KW-0472">Membrane</keyword>
<evidence type="ECO:0000313" key="5">
    <source>
        <dbReference type="Proteomes" id="UP000214880"/>
    </source>
</evidence>
<dbReference type="RefSeq" id="WP_245698079.1">
    <property type="nucleotide sequence ID" value="NZ_FNHB01000003.1"/>
</dbReference>
<dbReference type="InterPro" id="IPR050469">
    <property type="entry name" value="Diguanylate_Cyclase"/>
</dbReference>
<feature type="transmembrane region" description="Helical" evidence="2">
    <location>
        <begin position="37"/>
        <end position="57"/>
    </location>
</feature>
<evidence type="ECO:0000256" key="1">
    <source>
        <dbReference type="SAM" id="Coils"/>
    </source>
</evidence>
<feature type="transmembrane region" description="Helical" evidence="2">
    <location>
        <begin position="69"/>
        <end position="88"/>
    </location>
</feature>
<keyword evidence="2" id="KW-0812">Transmembrane</keyword>